<feature type="transmembrane region" description="Helical" evidence="1">
    <location>
        <begin position="82"/>
        <end position="98"/>
    </location>
</feature>
<organism evidence="2 3">
    <name type="scientific">Corynebacterium glucuronolyticum</name>
    <dbReference type="NCBI Taxonomy" id="39791"/>
    <lineage>
        <taxon>Bacteria</taxon>
        <taxon>Bacillati</taxon>
        <taxon>Actinomycetota</taxon>
        <taxon>Actinomycetes</taxon>
        <taxon>Mycobacteriales</taxon>
        <taxon>Corynebacteriaceae</taxon>
        <taxon>Corynebacterium</taxon>
    </lineage>
</organism>
<evidence type="ECO:0000313" key="3">
    <source>
        <dbReference type="Proteomes" id="UP000596145"/>
    </source>
</evidence>
<name>A0A7T4JW74_9CORY</name>
<protein>
    <submittedName>
        <fullName evidence="2">Uncharacterized protein</fullName>
    </submittedName>
</protein>
<proteinExistence type="predicted"/>
<keyword evidence="1" id="KW-0812">Transmembrane</keyword>
<dbReference type="AlphaFoldDB" id="A0A7T4JW74"/>
<gene>
    <name evidence="2" type="ORF">I6I10_06125</name>
</gene>
<sequence length="110" mass="12414">MSPWYFLTPGIAAREAQHLVYYASDRVDTVTAAVVLIVLSTAALCMSEFCRRNNPVSAHWTGYRELAFALALLAVGFCTPGWPGYFAIVIPVIVRFILEFRRRYHGDRTT</sequence>
<evidence type="ECO:0000256" key="1">
    <source>
        <dbReference type="SAM" id="Phobius"/>
    </source>
</evidence>
<dbReference type="Proteomes" id="UP000596145">
    <property type="component" value="Chromosome"/>
</dbReference>
<dbReference type="EMBL" id="CP066007">
    <property type="protein sequence ID" value="QQB47684.1"/>
    <property type="molecule type" value="Genomic_DNA"/>
</dbReference>
<keyword evidence="1" id="KW-1133">Transmembrane helix</keyword>
<reference evidence="2 3" key="1">
    <citation type="submission" date="2020-12" db="EMBL/GenBank/DDBJ databases">
        <title>FDA dAtabase for Regulatory Grade micrObial Sequences (FDA-ARGOS): Supporting development and validation of Infectious Disease Dx tests.</title>
        <authorList>
            <person name="Sproer C."/>
            <person name="Gronow S."/>
            <person name="Severitt S."/>
            <person name="Schroder I."/>
            <person name="Tallon L."/>
            <person name="Sadzewicz L."/>
            <person name="Zhao X."/>
            <person name="Boylan J."/>
            <person name="Ott S."/>
            <person name="Bowen H."/>
            <person name="Vavikolanu K."/>
            <person name="Mehta A."/>
            <person name="Aluvathingal J."/>
            <person name="Nadendla S."/>
            <person name="Lowell S."/>
            <person name="Myers T."/>
            <person name="Yan Y."/>
            <person name="Sichtig H."/>
        </authorList>
    </citation>
    <scope>NUCLEOTIDE SEQUENCE [LARGE SCALE GENOMIC DNA]</scope>
    <source>
        <strain evidence="2 3">FDAARGOS_1053</strain>
    </source>
</reference>
<evidence type="ECO:0000313" key="2">
    <source>
        <dbReference type="EMBL" id="QQB47684.1"/>
    </source>
</evidence>
<keyword evidence="1" id="KW-0472">Membrane</keyword>
<feature type="transmembrane region" description="Helical" evidence="1">
    <location>
        <begin position="29"/>
        <end position="46"/>
    </location>
</feature>
<accession>A0A7T4JW74</accession>